<keyword evidence="2" id="KW-1185">Reference proteome</keyword>
<proteinExistence type="predicted"/>
<accession>A0ABT4QEM3</accession>
<comment type="caution">
    <text evidence="1">The sequence shown here is derived from an EMBL/GenBank/DDBJ whole genome shotgun (WGS) entry which is preliminary data.</text>
</comment>
<organism evidence="1 2">
    <name type="scientific">Paenibacillus gyeongsangnamensis</name>
    <dbReference type="NCBI Taxonomy" id="3388067"/>
    <lineage>
        <taxon>Bacteria</taxon>
        <taxon>Bacillati</taxon>
        <taxon>Bacillota</taxon>
        <taxon>Bacilli</taxon>
        <taxon>Bacillales</taxon>
        <taxon>Paenibacillaceae</taxon>
        <taxon>Paenibacillus</taxon>
    </lineage>
</organism>
<protein>
    <submittedName>
        <fullName evidence="1">Uncharacterized protein</fullName>
    </submittedName>
</protein>
<gene>
    <name evidence="1" type="ORF">O9H85_23535</name>
</gene>
<evidence type="ECO:0000313" key="2">
    <source>
        <dbReference type="Proteomes" id="UP001527882"/>
    </source>
</evidence>
<reference evidence="1 2" key="1">
    <citation type="submission" date="2022-12" db="EMBL/GenBank/DDBJ databases">
        <title>Draft genome sequence of Paenibacillus sp. dW9.</title>
        <authorList>
            <person name="Choi E.-W."/>
            <person name="Kim D.-U."/>
        </authorList>
    </citation>
    <scope>NUCLEOTIDE SEQUENCE [LARGE SCALE GENOMIC DNA]</scope>
    <source>
        <strain evidence="2">dW9</strain>
    </source>
</reference>
<dbReference type="RefSeq" id="WP_269883855.1">
    <property type="nucleotide sequence ID" value="NZ_JAQAGZ010000016.1"/>
</dbReference>
<dbReference type="EMBL" id="JAQAGZ010000016">
    <property type="protein sequence ID" value="MCZ8515328.1"/>
    <property type="molecule type" value="Genomic_DNA"/>
</dbReference>
<evidence type="ECO:0000313" key="1">
    <source>
        <dbReference type="EMBL" id="MCZ8515328.1"/>
    </source>
</evidence>
<sequence>MKGDNYIIVSEQTMNINSFPDNVTSVTGCSAGIPDRAYDASGELDVKGVLSKIVGINIVYKRPGRENCEIVYSSSFRASVGEAVNETRIHTKLYLKLIL</sequence>
<dbReference type="Proteomes" id="UP001527882">
    <property type="component" value="Unassembled WGS sequence"/>
</dbReference>
<name>A0ABT4QEM3_9BACL</name>